<dbReference type="EMBL" id="JACTVJ010000013">
    <property type="protein sequence ID" value="MBC9716248.1"/>
    <property type="molecule type" value="Genomic_DNA"/>
</dbReference>
<evidence type="ECO:0000313" key="4">
    <source>
        <dbReference type="Proteomes" id="UP000642284"/>
    </source>
</evidence>
<dbReference type="Pfam" id="PF12840">
    <property type="entry name" value="HTH_20"/>
    <property type="match status" value="1"/>
</dbReference>
<name>A0ABR7SPK3_9ACTN</name>
<protein>
    <submittedName>
        <fullName evidence="3">Helix-turn-helix transcriptional regulator</fullName>
    </submittedName>
</protein>
<gene>
    <name evidence="3" type="ORF">H9Y04_27285</name>
</gene>
<feature type="compositionally biased region" description="Pro residues" evidence="1">
    <location>
        <begin position="221"/>
        <end position="239"/>
    </location>
</feature>
<dbReference type="SUPFAM" id="SSF46785">
    <property type="entry name" value="Winged helix' DNA-binding domain"/>
    <property type="match status" value="1"/>
</dbReference>
<evidence type="ECO:0000259" key="2">
    <source>
        <dbReference type="PROSITE" id="PS50987"/>
    </source>
</evidence>
<dbReference type="InterPro" id="IPR036390">
    <property type="entry name" value="WH_DNA-bd_sf"/>
</dbReference>
<dbReference type="Gene3D" id="1.10.10.10">
    <property type="entry name" value="Winged helix-like DNA-binding domain superfamily/Winged helix DNA-binding domain"/>
    <property type="match status" value="1"/>
</dbReference>
<dbReference type="Proteomes" id="UP000642284">
    <property type="component" value="Unassembled WGS sequence"/>
</dbReference>
<proteinExistence type="predicted"/>
<feature type="region of interest" description="Disordered" evidence="1">
    <location>
        <begin position="190"/>
        <end position="239"/>
    </location>
</feature>
<keyword evidence="4" id="KW-1185">Reference proteome</keyword>
<evidence type="ECO:0000256" key="1">
    <source>
        <dbReference type="SAM" id="MobiDB-lite"/>
    </source>
</evidence>
<dbReference type="CDD" id="cd00090">
    <property type="entry name" value="HTH_ARSR"/>
    <property type="match status" value="1"/>
</dbReference>
<dbReference type="RefSeq" id="WP_187816695.1">
    <property type="nucleotide sequence ID" value="NZ_JACTVJ010000013.1"/>
</dbReference>
<organism evidence="3 4">
    <name type="scientific">Streptomyces polyasparticus</name>
    <dbReference type="NCBI Taxonomy" id="2767826"/>
    <lineage>
        <taxon>Bacteria</taxon>
        <taxon>Bacillati</taxon>
        <taxon>Actinomycetota</taxon>
        <taxon>Actinomycetes</taxon>
        <taxon>Kitasatosporales</taxon>
        <taxon>Streptomycetaceae</taxon>
        <taxon>Streptomyces</taxon>
    </lineage>
</organism>
<feature type="domain" description="HTH arsR-type" evidence="2">
    <location>
        <begin position="2"/>
        <end position="97"/>
    </location>
</feature>
<evidence type="ECO:0000313" key="3">
    <source>
        <dbReference type="EMBL" id="MBC9716248.1"/>
    </source>
</evidence>
<dbReference type="InterPro" id="IPR011991">
    <property type="entry name" value="ArsR-like_HTH"/>
</dbReference>
<sequence length="239" mass="26297">MVKREKLLTDAKALRAYAHPTRMKLVGMLRREGPFTATRAAELTGESVASCSYHLRMLAKYGLVEQAGGGQGREKPWQATAAYTEWPEYSEDPDVAQAAAALSMTAAELYFERTIRALEQRHLLPREWQEAEMFGDSQLYLTAGELAELRAKVDALTRPYEVRNADPAQRPEGARVVEFMRMAFSFPDLPPECPAPEDHPRSGVVPAPEAHPGLHPEPTPEAHPGPHPAPAPAPEGDPS</sequence>
<comment type="caution">
    <text evidence="3">The sequence shown here is derived from an EMBL/GenBank/DDBJ whole genome shotgun (WGS) entry which is preliminary data.</text>
</comment>
<dbReference type="InterPro" id="IPR036388">
    <property type="entry name" value="WH-like_DNA-bd_sf"/>
</dbReference>
<dbReference type="PROSITE" id="PS50987">
    <property type="entry name" value="HTH_ARSR_2"/>
    <property type="match status" value="1"/>
</dbReference>
<dbReference type="InterPro" id="IPR001845">
    <property type="entry name" value="HTH_ArsR_DNA-bd_dom"/>
</dbReference>
<reference evidence="3 4" key="1">
    <citation type="submission" date="2020-08" db="EMBL/GenBank/DDBJ databases">
        <title>Genemic of Streptomyces polyaspartic.</title>
        <authorList>
            <person name="Liu W."/>
        </authorList>
    </citation>
    <scope>NUCLEOTIDE SEQUENCE [LARGE SCALE GENOMIC DNA]</scope>
    <source>
        <strain evidence="3 4">TRM66268-LWL</strain>
    </source>
</reference>
<accession>A0ABR7SPK3</accession>